<dbReference type="PANTHER" id="PTHR47706:SF7">
    <property type="entry name" value="CIPA-LIKE, PUTATIVE (AFU_ORTHOLOGUE AFUA_1G01630)-RELATED"/>
    <property type="match status" value="1"/>
</dbReference>
<dbReference type="Gene3D" id="3.40.50.720">
    <property type="entry name" value="NAD(P)-binding Rossmann-like Domain"/>
    <property type="match status" value="1"/>
</dbReference>
<keyword evidence="2" id="KW-0560">Oxidoreductase</keyword>
<organism evidence="4 5">
    <name type="scientific">Zasmidium cellare</name>
    <name type="common">Wine cellar mold</name>
    <name type="synonym">Racodium cellare</name>
    <dbReference type="NCBI Taxonomy" id="395010"/>
    <lineage>
        <taxon>Eukaryota</taxon>
        <taxon>Fungi</taxon>
        <taxon>Dikarya</taxon>
        <taxon>Ascomycota</taxon>
        <taxon>Pezizomycotina</taxon>
        <taxon>Dothideomycetes</taxon>
        <taxon>Dothideomycetidae</taxon>
        <taxon>Mycosphaerellales</taxon>
        <taxon>Mycosphaerellaceae</taxon>
        <taxon>Zasmidium</taxon>
    </lineage>
</organism>
<dbReference type="InterPro" id="IPR036291">
    <property type="entry name" value="NAD(P)-bd_dom_sf"/>
</dbReference>
<evidence type="ECO:0000313" key="5">
    <source>
        <dbReference type="Proteomes" id="UP001305779"/>
    </source>
</evidence>
<dbReference type="InterPro" id="IPR008030">
    <property type="entry name" value="NmrA-like"/>
</dbReference>
<evidence type="ECO:0000256" key="2">
    <source>
        <dbReference type="ARBA" id="ARBA00023002"/>
    </source>
</evidence>
<keyword evidence="1" id="KW-0521">NADP</keyword>
<sequence length="300" mass="32205">MSGLKKIVIVGASGNTGSSILKHLLAINKTISITIVSRDSSKATFPSSPQITLKKGSYSDASFLETAFQGSELAAFCLAHSGEQDQPKLIEAAAKAGVKYIVPNEYSLDGLSKPAADHPIVKGKVATRELVKEKGMKFISPVTGPWTELSITWGLFGIDVRNRRATLYNDAGENNTASIGQVGLTIAKVLSLPVTSQDNPRASVEHYANNFIYISSFCTTQGKIFEAVKKATSTSDADWEIKHSTISKLANADMMSQLYSFYMGDGRGGNFDAKATEDRKTLGIEEEDLDEVVKGALTPA</sequence>
<accession>A0ABR0F262</accession>
<name>A0ABR0F262_ZASCE</name>
<proteinExistence type="predicted"/>
<evidence type="ECO:0000256" key="1">
    <source>
        <dbReference type="ARBA" id="ARBA00022857"/>
    </source>
</evidence>
<gene>
    <name evidence="4" type="ORF">PRZ48_001110</name>
</gene>
<dbReference type="Proteomes" id="UP001305779">
    <property type="component" value="Unassembled WGS sequence"/>
</dbReference>
<comment type="caution">
    <text evidence="4">The sequence shown here is derived from an EMBL/GenBank/DDBJ whole genome shotgun (WGS) entry which is preliminary data.</text>
</comment>
<dbReference type="PANTHER" id="PTHR47706">
    <property type="entry name" value="NMRA-LIKE FAMILY PROTEIN"/>
    <property type="match status" value="1"/>
</dbReference>
<dbReference type="SUPFAM" id="SSF51735">
    <property type="entry name" value="NAD(P)-binding Rossmann-fold domains"/>
    <property type="match status" value="1"/>
</dbReference>
<reference evidence="4 5" key="1">
    <citation type="journal article" date="2023" name="G3 (Bethesda)">
        <title>A chromosome-level genome assembly of Zasmidium syzygii isolated from banana leaves.</title>
        <authorList>
            <person name="van Westerhoven A.C."/>
            <person name="Mehrabi R."/>
            <person name="Talebi R."/>
            <person name="Steentjes M.B.F."/>
            <person name="Corcolon B."/>
            <person name="Chong P.A."/>
            <person name="Kema G.H.J."/>
            <person name="Seidl M.F."/>
        </authorList>
    </citation>
    <scope>NUCLEOTIDE SEQUENCE [LARGE SCALE GENOMIC DNA]</scope>
    <source>
        <strain evidence="4 5">P124</strain>
    </source>
</reference>
<evidence type="ECO:0000313" key="4">
    <source>
        <dbReference type="EMBL" id="KAK4507375.1"/>
    </source>
</evidence>
<evidence type="ECO:0000259" key="3">
    <source>
        <dbReference type="Pfam" id="PF05368"/>
    </source>
</evidence>
<keyword evidence="5" id="KW-1185">Reference proteome</keyword>
<dbReference type="Pfam" id="PF05368">
    <property type="entry name" value="NmrA"/>
    <property type="match status" value="1"/>
</dbReference>
<dbReference type="InterPro" id="IPR051609">
    <property type="entry name" value="NmrA/Isoflavone_reductase-like"/>
</dbReference>
<protein>
    <recommendedName>
        <fullName evidence="3">NmrA-like domain-containing protein</fullName>
    </recommendedName>
</protein>
<dbReference type="EMBL" id="JAXOVC010000001">
    <property type="protein sequence ID" value="KAK4507375.1"/>
    <property type="molecule type" value="Genomic_DNA"/>
</dbReference>
<feature type="domain" description="NmrA-like" evidence="3">
    <location>
        <begin position="5"/>
        <end position="140"/>
    </location>
</feature>